<feature type="compositionally biased region" description="Basic and acidic residues" evidence="1">
    <location>
        <begin position="1895"/>
        <end position="1907"/>
    </location>
</feature>
<organism evidence="3 4">
    <name type="scientific">Magallana gigas</name>
    <name type="common">Pacific oyster</name>
    <name type="synonym">Crassostrea gigas</name>
    <dbReference type="NCBI Taxonomy" id="29159"/>
    <lineage>
        <taxon>Eukaryota</taxon>
        <taxon>Metazoa</taxon>
        <taxon>Spiralia</taxon>
        <taxon>Lophotrochozoa</taxon>
        <taxon>Mollusca</taxon>
        <taxon>Bivalvia</taxon>
        <taxon>Autobranchia</taxon>
        <taxon>Pteriomorphia</taxon>
        <taxon>Ostreida</taxon>
        <taxon>Ostreoidea</taxon>
        <taxon>Ostreidae</taxon>
        <taxon>Magallana</taxon>
    </lineage>
</organism>
<dbReference type="Proteomes" id="UP000005408">
    <property type="component" value="Unassembled WGS sequence"/>
</dbReference>
<evidence type="ECO:0000256" key="1">
    <source>
        <dbReference type="SAM" id="MobiDB-lite"/>
    </source>
</evidence>
<dbReference type="SUPFAM" id="SSF56436">
    <property type="entry name" value="C-type lectin-like"/>
    <property type="match status" value="2"/>
</dbReference>
<evidence type="ECO:0008006" key="5">
    <source>
        <dbReference type="Google" id="ProtNLM"/>
    </source>
</evidence>
<dbReference type="InterPro" id="IPR016186">
    <property type="entry name" value="C-type_lectin-like/link_sf"/>
</dbReference>
<keyword evidence="2" id="KW-0812">Transmembrane</keyword>
<feature type="transmembrane region" description="Helical" evidence="2">
    <location>
        <begin position="1729"/>
        <end position="1753"/>
    </location>
</feature>
<keyword evidence="4" id="KW-1185">Reference proteome</keyword>
<evidence type="ECO:0000256" key="2">
    <source>
        <dbReference type="SAM" id="Phobius"/>
    </source>
</evidence>
<dbReference type="Gene3D" id="3.10.100.10">
    <property type="entry name" value="Mannose-Binding Protein A, subunit A"/>
    <property type="match status" value="1"/>
</dbReference>
<evidence type="ECO:0000313" key="3">
    <source>
        <dbReference type="EnsemblMetazoa" id="G27209.1:cds"/>
    </source>
</evidence>
<dbReference type="OrthoDB" id="10639158at2759"/>
<keyword evidence="2" id="KW-0472">Membrane</keyword>
<dbReference type="EnsemblMetazoa" id="G27209.1">
    <property type="protein sequence ID" value="G27209.1:cds"/>
    <property type="gene ID" value="G27209"/>
</dbReference>
<proteinExistence type="predicted"/>
<protein>
    <recommendedName>
        <fullName evidence="5">C-type lectin domain-containing protein</fullName>
    </recommendedName>
</protein>
<evidence type="ECO:0000313" key="4">
    <source>
        <dbReference type="Proteomes" id="UP000005408"/>
    </source>
</evidence>
<sequence>MNYHKFGKTCFTTSVLVFTCTLIGNGFAFLQEEQYLIANKTLWIQTKNSSGSIPLPDMCSDTSNNTFEHPLQSCISYVETVSYGEVVGVYLREMFDLCQTCIRNSLTNIEASPETWQIGCDNIPTTSDIVLFSYVFSIDGLVENLKSGTWIGDVCRHDNVSHIKLKDLEGCDHSSNAANILFVQHVCSIKNSTNSKDFGLALPTRLNSSHLLFEKLLKAYNCAQECDAYQFFHVTFTEQDLKCKCERGNAEPSIQIDKETGQHIYEINADPDLQGDTLNTLGEDLCVVANLKMEIRPITFTVHTTYCNESFAILCQKVTDKKIKYIFSDNETNFMESWHYCKKESAHLFLPEDFQSGALENILTFTQFTAENISVWTGVIERKTWNPLSCKMNIFSSNCSILTSSATGTNMHHQGSQTTYSTESTDLHTTTEETIEDKNKKNWFDSSRDCCLKSKILYDKEIQNDEDTFDIIQSMNAQNFSEIFLNNKVYKGPWIVPAGTYTIYNLNDSLSEVTDIYDCAILCRKCWYFGMMNNSCFNISRLFYHAAESASKHTIDLYFSKSGDILETTVPSVGVNCVQVSINTDVFPVSYMLSVKDCEESLQPLCLRANDSFYFTSQTPLNFTDSNMFCKDKGATLASSFSNRHLYSSRTPNGTYWTPITRKNQLRRKDCQDETDHGGYCRKMFSNGTIVTTYCTEKTYSICIKEKEETTTTDTITTTDTTNFTMNFTMNIIINTTTTSITTRNTTQHTTTSLDLTTGSSESHVIHVDYIVKVIQDQNCIEAGLQCQQNYGSVWSYDLTDMEDTNVSQILQNKGLKETWTNYRLYFSHWIMQTGYSGGLQHNFPNLAINPVAAYECANQCVDFPNFKSLKNECHCLLDQKNVSEYSENTTAVMYSTIKDVHIEAKELENEGRQCIVASIDFEIFPMSYTFKGTACNETHHVICQNFHDNVLRYIFLPNATYHEAADRCANLSAKIFNPRDYNPGLLSKVLKSRKTETIWTDIFREFIWRKINDFQEHLEKFERPFCRVLGCNGTLESRLCSERNSALCFINKEYQNCTRIPTTSTLSQVGTAVHTTTEEILEDKNKKNWFDSSSDCCLKSNTLYDKEIQNDENDFDIIEEMNAQNFTEIYLNYRVFPGAWIVPAGTFSVNFQNVSLSKVTDIYDCAILCRKCWYFGMMNNRCVNISSLFYNGSDSLENHTIVLYSSKEGDVLEATAPSVGVDCVQLVINTDVFPVSYLLSMKDCEESLKALCLRANDSLYFTSHTLLNFTDSKTFCNDKGATLASSFSNLHLYNSRVANGMYWTPITRKNYLRRKDCRDRASDGGYCRKMFLNGTIITTDCTEKTYSICVKEKVTTTTSTTTTTTTAAPTTTTSLALTTSSTESHVIHVDYKIKVIQDQNYSDAAVQCQQSHGSIWSNDLPDMEATNVTQMLINKGLEETWTKYELVVSNWIMQTEYGGGIQNNSLDLITNPEVAYECSNRCADFPNFISLKNECHCLPYQKNLSDNLENTTVPVYSTIKDIEIDAEDLEYADKQCVVASMNFEMFPMIYTFIGRNCNETHHVICQNVRDNVIGYTYLTNATYHQALEACSNLSATIFNPRDYNPALLSKVLKSRKTETIWTPIWREFIWQKLSDFQEYLEKFKRQLCRVLDCNGTLKTRSCSERSSALCFINKNSEHSTQIPIFSSTFSDKNSEKVTQIPNNATISQVDTSTDRRNVTTAPPTSENLLLYIGSACGAVVLVLVVVISIILCHKRRNGINRSLLQDNVAVADDVQSNINGTILERMNDGVLRAEDQSEGDVLQMNGFNSGFYNSRYAEYNPENQRAIDTRRNNVEISPNTFTYGWQEGDDHGDRDEDDLDQIMFNDGDYNSERDVYSVVKKDRRTTDTDEDGGDRENSDNHPEFKFTMRYNNNTFDRRKVEERGGLSEL</sequence>
<feature type="region of interest" description="Disordered" evidence="1">
    <location>
        <begin position="1881"/>
        <end position="1909"/>
    </location>
</feature>
<keyword evidence="2" id="KW-1133">Transmembrane helix</keyword>
<dbReference type="InterPro" id="IPR016187">
    <property type="entry name" value="CTDL_fold"/>
</dbReference>
<feature type="region of interest" description="Disordered" evidence="1">
    <location>
        <begin position="1840"/>
        <end position="1859"/>
    </location>
</feature>
<reference evidence="3" key="1">
    <citation type="submission" date="2022-08" db="UniProtKB">
        <authorList>
            <consortium name="EnsemblMetazoa"/>
        </authorList>
    </citation>
    <scope>IDENTIFICATION</scope>
    <source>
        <strain evidence="3">05x7-T-G4-1.051#20</strain>
    </source>
</reference>
<accession>A0A8W8L8W1</accession>
<name>A0A8W8L8W1_MAGGI</name>